<dbReference type="InterPro" id="IPR007921">
    <property type="entry name" value="CHAP_dom"/>
</dbReference>
<evidence type="ECO:0000313" key="4">
    <source>
        <dbReference type="Proteomes" id="UP001596066"/>
    </source>
</evidence>
<gene>
    <name evidence="3" type="ORF">ACFPZF_12285</name>
</gene>
<accession>A0ABW0VBB9</accession>
<dbReference type="EMBL" id="JBHSOC010000018">
    <property type="protein sequence ID" value="MFC5642122.1"/>
    <property type="molecule type" value="Genomic_DNA"/>
</dbReference>
<feature type="chain" id="PRO_5045535518" evidence="1">
    <location>
        <begin position="32"/>
        <end position="513"/>
    </location>
</feature>
<comment type="caution">
    <text evidence="3">The sequence shown here is derived from an EMBL/GenBank/DDBJ whole genome shotgun (WGS) entry which is preliminary data.</text>
</comment>
<protein>
    <submittedName>
        <fullName evidence="3">CHAP domain-containing protein</fullName>
    </submittedName>
</protein>
<dbReference type="RefSeq" id="WP_346143870.1">
    <property type="nucleotide sequence ID" value="NZ_BAAAUA010000014.1"/>
</dbReference>
<proteinExistence type="predicted"/>
<keyword evidence="1" id="KW-0732">Signal</keyword>
<dbReference type="Proteomes" id="UP001596066">
    <property type="component" value="Unassembled WGS sequence"/>
</dbReference>
<reference evidence="4" key="1">
    <citation type="journal article" date="2019" name="Int. J. Syst. Evol. Microbiol.">
        <title>The Global Catalogue of Microorganisms (GCM) 10K type strain sequencing project: providing services to taxonomists for standard genome sequencing and annotation.</title>
        <authorList>
            <consortium name="The Broad Institute Genomics Platform"/>
            <consortium name="The Broad Institute Genome Sequencing Center for Infectious Disease"/>
            <person name="Wu L."/>
            <person name="Ma J."/>
        </authorList>
    </citation>
    <scope>NUCLEOTIDE SEQUENCE [LARGE SCALE GENOMIC DNA]</scope>
    <source>
        <strain evidence="4">CGMCC 4.1622</strain>
    </source>
</reference>
<name>A0ABW0VBB9_9ACTN</name>
<feature type="domain" description="Peptidase C51" evidence="2">
    <location>
        <begin position="39"/>
        <end position="180"/>
    </location>
</feature>
<dbReference type="Pfam" id="PF05257">
    <property type="entry name" value="CHAP"/>
    <property type="match status" value="1"/>
</dbReference>
<dbReference type="PROSITE" id="PS50911">
    <property type="entry name" value="CHAP"/>
    <property type="match status" value="1"/>
</dbReference>
<sequence>MSRNAIAKSASITAALAIAGTALLGVTPANAATNRSQIVAAAHGQLGNGCSSGYDGIPCNLNWCAAFATWAWGQGGVDVSKLGWTVTTFVNYGDNNGTWHDPGSGYVPQPGDAMIFGGSGYPTKASGGAHVGIVERVNADSTITEIGGNQSGSVTEVTGTADSIEHNLEGSNYNFLGYVSPVGAAPAIPAGFNVELWGFNSGQTLSRTVNLTAHPTQSGVINWLDYVIDGQNHTYGGGSFTANNNAVLAKNSIGLYGWTKESDPLETAQATGGGVQMILDDDGVVWAKSSIGLYGWTKESDAGVKAIAVGSDGTQMIIDSTGRALAKNGIGLYGWTQESDPGVTAISTNGGTQMIIDSTGRVLAKNSIGLYGWTQESDPGVKAIAVGSDGTQMIIDSAGRVLAKNSIGLYGWTQESDPGVKAIAVGSDGTQMIIDSADRVLAKNSIGLYGWTQESDPGVKAISTNAGVQMILNNDGTVYAKNGIGLYNWTKETDALIKAIAVGSDGTQMILGQ</sequence>
<evidence type="ECO:0000313" key="3">
    <source>
        <dbReference type="EMBL" id="MFC5642122.1"/>
    </source>
</evidence>
<feature type="signal peptide" evidence="1">
    <location>
        <begin position="1"/>
        <end position="31"/>
    </location>
</feature>
<evidence type="ECO:0000256" key="1">
    <source>
        <dbReference type="SAM" id="SignalP"/>
    </source>
</evidence>
<organism evidence="3 4">
    <name type="scientific">Kitasatospora cinereorecta</name>
    <dbReference type="NCBI Taxonomy" id="285560"/>
    <lineage>
        <taxon>Bacteria</taxon>
        <taxon>Bacillati</taxon>
        <taxon>Actinomycetota</taxon>
        <taxon>Actinomycetes</taxon>
        <taxon>Kitasatosporales</taxon>
        <taxon>Streptomycetaceae</taxon>
        <taxon>Kitasatospora</taxon>
    </lineage>
</organism>
<keyword evidence="4" id="KW-1185">Reference proteome</keyword>
<dbReference type="Gene3D" id="3.90.1720.10">
    <property type="entry name" value="endopeptidase domain like (from Nostoc punctiforme)"/>
    <property type="match status" value="1"/>
</dbReference>
<evidence type="ECO:0000259" key="2">
    <source>
        <dbReference type="PROSITE" id="PS50911"/>
    </source>
</evidence>